<keyword evidence="9" id="KW-0175">Coiled coil</keyword>
<evidence type="ECO:0000256" key="9">
    <source>
        <dbReference type="SAM" id="Coils"/>
    </source>
</evidence>
<accession>A5DRX4</accession>
<dbReference type="InterPro" id="IPR024602">
    <property type="entry name" value="COG_su2_N"/>
</dbReference>
<evidence type="ECO:0000256" key="8">
    <source>
        <dbReference type="ARBA" id="ARBA00031344"/>
    </source>
</evidence>
<dbReference type="Proteomes" id="UP000001996">
    <property type="component" value="Unassembled WGS sequence"/>
</dbReference>
<dbReference type="EMBL" id="CH981524">
    <property type="protein sequence ID" value="EDK41932.1"/>
    <property type="molecule type" value="Genomic_DNA"/>
</dbReference>
<evidence type="ECO:0000256" key="3">
    <source>
        <dbReference type="ARBA" id="ARBA00020977"/>
    </source>
</evidence>
<dbReference type="HOGENOM" id="CLU_091755_0_0_1"/>
<dbReference type="GO" id="GO:0015031">
    <property type="term" value="P:protein transport"/>
    <property type="evidence" value="ECO:0007669"/>
    <property type="project" value="UniProtKB-KW"/>
</dbReference>
<keyword evidence="4" id="KW-0813">Transport</keyword>
<dbReference type="GO" id="GO:0017119">
    <property type="term" value="C:Golgi transport complex"/>
    <property type="evidence" value="ECO:0007669"/>
    <property type="project" value="TreeGrafter"/>
</dbReference>
<proteinExistence type="inferred from homology"/>
<dbReference type="VEuPathDB" id="FungiDB:LELG_00110"/>
<keyword evidence="6" id="KW-0333">Golgi apparatus</keyword>
<keyword evidence="7" id="KW-0472">Membrane</keyword>
<comment type="similarity">
    <text evidence="2">Belongs to the COG2 family.</text>
</comment>
<feature type="domain" description="Conserved oligomeric Golgi complex subunit 2 N-terminal" evidence="10">
    <location>
        <begin position="37"/>
        <end position="96"/>
    </location>
</feature>
<evidence type="ECO:0000256" key="5">
    <source>
        <dbReference type="ARBA" id="ARBA00022927"/>
    </source>
</evidence>
<organism evidence="11 12">
    <name type="scientific">Lodderomyces elongisporus (strain ATCC 11503 / CBS 2605 / JCM 1781 / NBRC 1676 / NRRL YB-4239)</name>
    <name type="common">Yeast</name>
    <name type="synonym">Saccharomyces elongisporus</name>
    <dbReference type="NCBI Taxonomy" id="379508"/>
    <lineage>
        <taxon>Eukaryota</taxon>
        <taxon>Fungi</taxon>
        <taxon>Dikarya</taxon>
        <taxon>Ascomycota</taxon>
        <taxon>Saccharomycotina</taxon>
        <taxon>Pichiomycetes</taxon>
        <taxon>Debaryomycetaceae</taxon>
        <taxon>Candida/Lodderomyces clade</taxon>
        <taxon>Lodderomyces</taxon>
    </lineage>
</organism>
<gene>
    <name evidence="11" type="ORF">LELG_00110</name>
</gene>
<keyword evidence="5" id="KW-0653">Protein transport</keyword>
<comment type="subcellular location">
    <subcellularLocation>
        <location evidence="1">Golgi apparatus membrane</location>
        <topology evidence="1">Peripheral membrane protein</topology>
    </subcellularLocation>
</comment>
<dbReference type="GO" id="GO:0006891">
    <property type="term" value="P:intra-Golgi vesicle-mediated transport"/>
    <property type="evidence" value="ECO:0007669"/>
    <property type="project" value="TreeGrafter"/>
</dbReference>
<evidence type="ECO:0000256" key="2">
    <source>
        <dbReference type="ARBA" id="ARBA00007603"/>
    </source>
</evidence>
<feature type="coiled-coil region" evidence="9">
    <location>
        <begin position="54"/>
        <end position="113"/>
    </location>
</feature>
<dbReference type="GO" id="GO:0007030">
    <property type="term" value="P:Golgi organization"/>
    <property type="evidence" value="ECO:0007669"/>
    <property type="project" value="InterPro"/>
</dbReference>
<dbReference type="GeneID" id="5235793"/>
<keyword evidence="12" id="KW-1185">Reference proteome</keyword>
<dbReference type="KEGG" id="lel:PVL30_000105"/>
<reference evidence="11 12" key="1">
    <citation type="journal article" date="2009" name="Nature">
        <title>Evolution of pathogenicity and sexual reproduction in eight Candida genomes.</title>
        <authorList>
            <person name="Butler G."/>
            <person name="Rasmussen M.D."/>
            <person name="Lin M.F."/>
            <person name="Santos M.A."/>
            <person name="Sakthikumar S."/>
            <person name="Munro C.A."/>
            <person name="Rheinbay E."/>
            <person name="Grabherr M."/>
            <person name="Forche A."/>
            <person name="Reedy J.L."/>
            <person name="Agrafioti I."/>
            <person name="Arnaud M.B."/>
            <person name="Bates S."/>
            <person name="Brown A.J."/>
            <person name="Brunke S."/>
            <person name="Costanzo M.C."/>
            <person name="Fitzpatrick D.A."/>
            <person name="de Groot P.W."/>
            <person name="Harris D."/>
            <person name="Hoyer L.L."/>
            <person name="Hube B."/>
            <person name="Klis F.M."/>
            <person name="Kodira C."/>
            <person name="Lennard N."/>
            <person name="Logue M.E."/>
            <person name="Martin R."/>
            <person name="Neiman A.M."/>
            <person name="Nikolaou E."/>
            <person name="Quail M.A."/>
            <person name="Quinn J."/>
            <person name="Santos M.C."/>
            <person name="Schmitzberger F.F."/>
            <person name="Sherlock G."/>
            <person name="Shah P."/>
            <person name="Silverstein K.A."/>
            <person name="Skrzypek M.S."/>
            <person name="Soll D."/>
            <person name="Staggs R."/>
            <person name="Stansfield I."/>
            <person name="Stumpf M.P."/>
            <person name="Sudbery P.E."/>
            <person name="Srikantha T."/>
            <person name="Zeng Q."/>
            <person name="Berman J."/>
            <person name="Berriman M."/>
            <person name="Heitman J."/>
            <person name="Gow N.A."/>
            <person name="Lorenz M.C."/>
            <person name="Birren B.W."/>
            <person name="Kellis M."/>
            <person name="Cuomo C.A."/>
        </authorList>
    </citation>
    <scope>NUCLEOTIDE SEQUENCE [LARGE SCALE GENOMIC DNA]</scope>
    <source>
        <strain evidence="12">ATCC 11503 / BCRC 21390 / CBS 2605 / JCM 1781 / NBRC 1676 / NRRL YB-4239</strain>
    </source>
</reference>
<evidence type="ECO:0000256" key="1">
    <source>
        <dbReference type="ARBA" id="ARBA00004395"/>
    </source>
</evidence>
<evidence type="ECO:0000313" key="12">
    <source>
        <dbReference type="Proteomes" id="UP000001996"/>
    </source>
</evidence>
<protein>
    <recommendedName>
        <fullName evidence="3">Conserved oligomeric Golgi complex subunit 2</fullName>
    </recommendedName>
    <alternativeName>
        <fullName evidence="8">Component of oligomeric Golgi complex 2</fullName>
    </alternativeName>
</protein>
<dbReference type="eggNOG" id="ENOG502SCC7">
    <property type="taxonomic scope" value="Eukaryota"/>
</dbReference>
<dbReference type="InParanoid" id="A5DRX4"/>
<evidence type="ECO:0000256" key="6">
    <source>
        <dbReference type="ARBA" id="ARBA00023034"/>
    </source>
</evidence>
<dbReference type="PANTHER" id="PTHR12961">
    <property type="entry name" value="CONSERVED OLIGOMERIC GOLGI COMPLEX COMPONENT 2"/>
    <property type="match status" value="1"/>
</dbReference>
<dbReference type="PANTHER" id="PTHR12961:SF0">
    <property type="entry name" value="CONSERVED OLIGOMERIC GOLGI COMPLEX SUBUNIT 2"/>
    <property type="match status" value="1"/>
</dbReference>
<dbReference type="Pfam" id="PF06148">
    <property type="entry name" value="COG2_N"/>
    <property type="match status" value="1"/>
</dbReference>
<evidence type="ECO:0000313" key="11">
    <source>
        <dbReference type="EMBL" id="EDK41932.1"/>
    </source>
</evidence>
<dbReference type="OMA" id="ILHDQIT"/>
<evidence type="ECO:0000256" key="7">
    <source>
        <dbReference type="ARBA" id="ARBA00023136"/>
    </source>
</evidence>
<dbReference type="GO" id="GO:0000139">
    <property type="term" value="C:Golgi membrane"/>
    <property type="evidence" value="ECO:0007669"/>
    <property type="project" value="UniProtKB-SubCell"/>
</dbReference>
<dbReference type="AlphaFoldDB" id="A5DRX4"/>
<dbReference type="InterPro" id="IPR009316">
    <property type="entry name" value="COG2"/>
</dbReference>
<sequence length="244" mass="28361">MELVDSDFHVHGSEDFPFPVSIVETDFKNGVFQEDQIDQFLYKNHRFTSLEILIQDLQKLSSQLNQNLLDLVNNDYNDFIRLGKSINGGDDLISTLSEDLKNFKIELNTYKQKFTCMDDDVDNALKARLLLIELKTNVKLNLLIRDQLEVFDQLVKNVHCNVEQLRKITSVYLSILNINEYLSKGVGSLQEKSHFQDQFVQAKISSIYLEFNSFIDHVAQRSKQEKDNDLRLEVAKIRVVLQSR</sequence>
<evidence type="ECO:0000256" key="4">
    <source>
        <dbReference type="ARBA" id="ARBA00022448"/>
    </source>
</evidence>
<name>A5DRX4_LODEL</name>
<evidence type="ECO:0000259" key="10">
    <source>
        <dbReference type="Pfam" id="PF06148"/>
    </source>
</evidence>
<dbReference type="STRING" id="379508.A5DRX4"/>
<dbReference type="OrthoDB" id="332281at2759"/>